<gene>
    <name evidence="3" type="ORF">ILYODFUR_013471</name>
</gene>
<keyword evidence="1" id="KW-0175">Coiled coil</keyword>
<name>A0ABV0VEZ4_9TELE</name>
<evidence type="ECO:0000256" key="2">
    <source>
        <dbReference type="SAM" id="MobiDB-lite"/>
    </source>
</evidence>
<proteinExistence type="predicted"/>
<reference evidence="3 4" key="1">
    <citation type="submission" date="2021-06" db="EMBL/GenBank/DDBJ databases">
        <authorList>
            <person name="Palmer J.M."/>
        </authorList>
    </citation>
    <scope>NUCLEOTIDE SEQUENCE [LARGE SCALE GENOMIC DNA]</scope>
    <source>
        <strain evidence="4">if_2019</strain>
        <tissue evidence="3">Muscle</tissue>
    </source>
</reference>
<comment type="caution">
    <text evidence="3">The sequence shown here is derived from an EMBL/GenBank/DDBJ whole genome shotgun (WGS) entry which is preliminary data.</text>
</comment>
<feature type="region of interest" description="Disordered" evidence="2">
    <location>
        <begin position="1"/>
        <end position="20"/>
    </location>
</feature>
<dbReference type="EMBL" id="JAHRIQ010105364">
    <property type="protein sequence ID" value="MEQ2255395.1"/>
    <property type="molecule type" value="Genomic_DNA"/>
</dbReference>
<feature type="coiled-coil region" evidence="1">
    <location>
        <begin position="53"/>
        <end position="90"/>
    </location>
</feature>
<organism evidence="3 4">
    <name type="scientific">Ilyodon furcidens</name>
    <name type="common">goldbreast splitfin</name>
    <dbReference type="NCBI Taxonomy" id="33524"/>
    <lineage>
        <taxon>Eukaryota</taxon>
        <taxon>Metazoa</taxon>
        <taxon>Chordata</taxon>
        <taxon>Craniata</taxon>
        <taxon>Vertebrata</taxon>
        <taxon>Euteleostomi</taxon>
        <taxon>Actinopterygii</taxon>
        <taxon>Neopterygii</taxon>
        <taxon>Teleostei</taxon>
        <taxon>Neoteleostei</taxon>
        <taxon>Acanthomorphata</taxon>
        <taxon>Ovalentaria</taxon>
        <taxon>Atherinomorphae</taxon>
        <taxon>Cyprinodontiformes</taxon>
        <taxon>Goodeidae</taxon>
        <taxon>Ilyodon</taxon>
    </lineage>
</organism>
<keyword evidence="4" id="KW-1185">Reference proteome</keyword>
<evidence type="ECO:0000313" key="3">
    <source>
        <dbReference type="EMBL" id="MEQ2255395.1"/>
    </source>
</evidence>
<protein>
    <submittedName>
        <fullName evidence="3">Uncharacterized protein</fullName>
    </submittedName>
</protein>
<dbReference type="Proteomes" id="UP001482620">
    <property type="component" value="Unassembled WGS sequence"/>
</dbReference>
<accession>A0ABV0VEZ4</accession>
<evidence type="ECO:0000256" key="1">
    <source>
        <dbReference type="SAM" id="Coils"/>
    </source>
</evidence>
<sequence length="96" mass="11141">MTPDAPRSSPSLGLQEEDDENMYTSIQRLRDRTIELSTKVSLLERSGSADLSYQQSLEELTVAQDQLSELVEARNRRLMEKKRREKLRQQFAAKRS</sequence>
<evidence type="ECO:0000313" key="4">
    <source>
        <dbReference type="Proteomes" id="UP001482620"/>
    </source>
</evidence>